<name>A0A544W7L4_9MYCO</name>
<keyword evidence="3" id="KW-1185">Reference proteome</keyword>
<dbReference type="PROSITE" id="PS51502">
    <property type="entry name" value="S_R_A_B_BARREL"/>
    <property type="match status" value="1"/>
</dbReference>
<accession>A0A544W7L4</accession>
<dbReference type="Pfam" id="PF07876">
    <property type="entry name" value="Dabb"/>
    <property type="match status" value="1"/>
</dbReference>
<dbReference type="PANTHER" id="PTHR37832">
    <property type="entry name" value="BLL2683 PROTEIN"/>
    <property type="match status" value="1"/>
</dbReference>
<dbReference type="Gene3D" id="3.30.70.100">
    <property type="match status" value="1"/>
</dbReference>
<evidence type="ECO:0000313" key="2">
    <source>
        <dbReference type="EMBL" id="TQR88227.1"/>
    </source>
</evidence>
<dbReference type="InterPro" id="IPR011008">
    <property type="entry name" value="Dimeric_a/b-barrel"/>
</dbReference>
<dbReference type="InterPro" id="IPR013097">
    <property type="entry name" value="Dabb"/>
</dbReference>
<evidence type="ECO:0000259" key="1">
    <source>
        <dbReference type="PROSITE" id="PS51502"/>
    </source>
</evidence>
<dbReference type="PANTHER" id="PTHR37832:SF1">
    <property type="entry name" value="STRESS-RESPONSE A_B BARREL DOMAIN-CONTAINING PROTEIN"/>
    <property type="match status" value="1"/>
</dbReference>
<feature type="domain" description="Stress-response A/B barrel" evidence="1">
    <location>
        <begin position="48"/>
        <end position="142"/>
    </location>
</feature>
<dbReference type="SUPFAM" id="SSF54909">
    <property type="entry name" value="Dimeric alpha+beta barrel"/>
    <property type="match status" value="1"/>
</dbReference>
<dbReference type="AlphaFoldDB" id="A0A544W7L4"/>
<dbReference type="EMBL" id="VIFX01000002">
    <property type="protein sequence ID" value="TQR88227.1"/>
    <property type="molecule type" value="Genomic_DNA"/>
</dbReference>
<comment type="caution">
    <text evidence="2">The sequence shown here is derived from an EMBL/GenBank/DDBJ whole genome shotgun (WGS) entry which is preliminary data.</text>
</comment>
<gene>
    <name evidence="2" type="ORF">D8S82_01520</name>
</gene>
<dbReference type="SMART" id="SM00886">
    <property type="entry name" value="Dabb"/>
    <property type="match status" value="1"/>
</dbReference>
<protein>
    <submittedName>
        <fullName evidence="2">Dabb family protein</fullName>
    </submittedName>
</protein>
<evidence type="ECO:0000313" key="3">
    <source>
        <dbReference type="Proteomes" id="UP000315759"/>
    </source>
</evidence>
<sequence>MSTVIACSWVTGWPGIKSRPRFPRTDPAAVLIYIAHHRDVRFEEQFVIRHIVAFELETPDDDARLAHIRRMQDVLEALASLDEVESITVRPDLGTVDGHWDVVLVSEHRSNADLEAYQAHPEHQKAAKIAGEFVARRAIVDYEY</sequence>
<reference evidence="2 3" key="1">
    <citation type="submission" date="2018-10" db="EMBL/GenBank/DDBJ databases">
        <title>Draft genome of Mycobacterium hodleri strain B.</title>
        <authorList>
            <person name="Amande T.J."/>
            <person name="Mcgenity T.J."/>
        </authorList>
    </citation>
    <scope>NUCLEOTIDE SEQUENCE [LARGE SCALE GENOMIC DNA]</scope>
    <source>
        <strain evidence="2 3">B</strain>
    </source>
</reference>
<dbReference type="Proteomes" id="UP000315759">
    <property type="component" value="Unassembled WGS sequence"/>
</dbReference>
<proteinExistence type="predicted"/>
<organism evidence="2 3">
    <name type="scientific">Mycolicibacterium hodleri</name>
    <dbReference type="NCBI Taxonomy" id="49897"/>
    <lineage>
        <taxon>Bacteria</taxon>
        <taxon>Bacillati</taxon>
        <taxon>Actinomycetota</taxon>
        <taxon>Actinomycetes</taxon>
        <taxon>Mycobacteriales</taxon>
        <taxon>Mycobacteriaceae</taxon>
        <taxon>Mycolicibacterium</taxon>
    </lineage>
</organism>